<dbReference type="InterPro" id="IPR032710">
    <property type="entry name" value="NTF2-like_dom_sf"/>
</dbReference>
<protein>
    <recommendedName>
        <fullName evidence="1">SnoaL-like domain-containing protein</fullName>
    </recommendedName>
</protein>
<dbReference type="InterPro" id="IPR037401">
    <property type="entry name" value="SnoaL-like"/>
</dbReference>
<feature type="domain" description="SnoaL-like" evidence="1">
    <location>
        <begin position="11"/>
        <end position="104"/>
    </location>
</feature>
<reference evidence="2" key="1">
    <citation type="submission" date="2018-05" db="EMBL/GenBank/DDBJ databases">
        <authorList>
            <person name="Lanie J.A."/>
            <person name="Ng W.-L."/>
            <person name="Kazmierczak K.M."/>
            <person name="Andrzejewski T.M."/>
            <person name="Davidsen T.M."/>
            <person name="Wayne K.J."/>
            <person name="Tettelin H."/>
            <person name="Glass J.I."/>
            <person name="Rusch D."/>
            <person name="Podicherti R."/>
            <person name="Tsui H.-C.T."/>
            <person name="Winkler M.E."/>
        </authorList>
    </citation>
    <scope>NUCLEOTIDE SEQUENCE</scope>
</reference>
<dbReference type="SUPFAM" id="SSF54427">
    <property type="entry name" value="NTF2-like"/>
    <property type="match status" value="1"/>
</dbReference>
<name>A0A383CFE0_9ZZZZ</name>
<dbReference type="Pfam" id="PF12680">
    <property type="entry name" value="SnoaL_2"/>
    <property type="match status" value="1"/>
</dbReference>
<accession>A0A383CFE0</accession>
<dbReference type="AlphaFoldDB" id="A0A383CFE0"/>
<organism evidence="2">
    <name type="scientific">marine metagenome</name>
    <dbReference type="NCBI Taxonomy" id="408172"/>
    <lineage>
        <taxon>unclassified sequences</taxon>
        <taxon>metagenomes</taxon>
        <taxon>ecological metagenomes</taxon>
    </lineage>
</organism>
<dbReference type="Gene3D" id="3.10.450.50">
    <property type="match status" value="1"/>
</dbReference>
<evidence type="ECO:0000259" key="1">
    <source>
        <dbReference type="Pfam" id="PF12680"/>
    </source>
</evidence>
<gene>
    <name evidence="2" type="ORF">METZ01_LOCUS483637</name>
</gene>
<dbReference type="EMBL" id="UINC01208307">
    <property type="protein sequence ID" value="SVE30783.1"/>
    <property type="molecule type" value="Genomic_DNA"/>
</dbReference>
<proteinExistence type="predicted"/>
<sequence length="112" mass="12377">MSIEQNAQVAREAIEAPLREDWDCLRDLYAEDAVLEGTPEPVLGSDAIVKLWQGCLYKEVPGLRGEILNVIAQGDMVAVEWRVGKDLEGAEVHVCQLRDGKIAANRIYGRAT</sequence>
<evidence type="ECO:0000313" key="2">
    <source>
        <dbReference type="EMBL" id="SVE30783.1"/>
    </source>
</evidence>